<name>A0A7J7YM33_PIPKU</name>
<proteinExistence type="predicted"/>
<keyword evidence="2" id="KW-1185">Reference proteome</keyword>
<reference evidence="1 2" key="1">
    <citation type="journal article" date="2020" name="Nature">
        <title>Six reference-quality genomes reveal evolution of bat adaptations.</title>
        <authorList>
            <person name="Jebb D."/>
            <person name="Huang Z."/>
            <person name="Pippel M."/>
            <person name="Hughes G.M."/>
            <person name="Lavrichenko K."/>
            <person name="Devanna P."/>
            <person name="Winkler S."/>
            <person name="Jermiin L.S."/>
            <person name="Skirmuntt E.C."/>
            <person name="Katzourakis A."/>
            <person name="Burkitt-Gray L."/>
            <person name="Ray D.A."/>
            <person name="Sullivan K.A.M."/>
            <person name="Roscito J.G."/>
            <person name="Kirilenko B.M."/>
            <person name="Davalos L.M."/>
            <person name="Corthals A.P."/>
            <person name="Power M.L."/>
            <person name="Jones G."/>
            <person name="Ransome R.D."/>
            <person name="Dechmann D.K.N."/>
            <person name="Locatelli A.G."/>
            <person name="Puechmaille S.J."/>
            <person name="Fedrigo O."/>
            <person name="Jarvis E.D."/>
            <person name="Hiller M."/>
            <person name="Vernes S.C."/>
            <person name="Myers E.W."/>
            <person name="Teeling E.C."/>
        </authorList>
    </citation>
    <scope>NUCLEOTIDE SEQUENCE [LARGE SCALE GENOMIC DNA]</scope>
    <source>
        <strain evidence="1">MPipKuh1</strain>
        <tissue evidence="1">Flight muscle</tissue>
    </source>
</reference>
<protein>
    <submittedName>
        <fullName evidence="1">Uncharacterized protein</fullName>
    </submittedName>
</protein>
<dbReference type="Proteomes" id="UP000558488">
    <property type="component" value="Unassembled WGS sequence"/>
</dbReference>
<dbReference type="EMBL" id="JACAGB010000005">
    <property type="protein sequence ID" value="KAF6363097.1"/>
    <property type="molecule type" value="Genomic_DNA"/>
</dbReference>
<evidence type="ECO:0000313" key="2">
    <source>
        <dbReference type="Proteomes" id="UP000558488"/>
    </source>
</evidence>
<organism evidence="1 2">
    <name type="scientific">Pipistrellus kuhlii</name>
    <name type="common">Kuhl's pipistrelle</name>
    <dbReference type="NCBI Taxonomy" id="59472"/>
    <lineage>
        <taxon>Eukaryota</taxon>
        <taxon>Metazoa</taxon>
        <taxon>Chordata</taxon>
        <taxon>Craniata</taxon>
        <taxon>Vertebrata</taxon>
        <taxon>Euteleostomi</taxon>
        <taxon>Mammalia</taxon>
        <taxon>Eutheria</taxon>
        <taxon>Laurasiatheria</taxon>
        <taxon>Chiroptera</taxon>
        <taxon>Yangochiroptera</taxon>
        <taxon>Vespertilionidae</taxon>
        <taxon>Pipistrellus</taxon>
    </lineage>
</organism>
<dbReference type="AlphaFoldDB" id="A0A7J7YM33"/>
<accession>A0A7J7YM33</accession>
<comment type="caution">
    <text evidence="1">The sequence shown here is derived from an EMBL/GenBank/DDBJ whole genome shotgun (WGS) entry which is preliminary data.</text>
</comment>
<evidence type="ECO:0000313" key="1">
    <source>
        <dbReference type="EMBL" id="KAF6363097.1"/>
    </source>
</evidence>
<sequence length="124" mass="14002">MAERLVAMTCTDHQREDAQRRSCPLVVSPLPQEECHSARNPELDSWMASTAAMMGASPTSTAMIRISDCRLRTISPKGSRTERVQASKPPTPKCMNFMHWVSYISILYNKKLICKSTERDNQSL</sequence>
<gene>
    <name evidence="1" type="ORF">mPipKuh1_010094</name>
</gene>